<protein>
    <submittedName>
        <fullName evidence="1">Uncharacterized protein</fullName>
    </submittedName>
</protein>
<accession>A0A6C0JHU1</accession>
<proteinExistence type="predicted"/>
<sequence length="52" mass="6056">MQLNLARQIDEHGSIKKSASYFKKGIIKNAFDFFAFKSFSKKKLKEISLFIL</sequence>
<name>A0A6C0JHU1_9ZZZZ</name>
<reference evidence="1" key="1">
    <citation type="journal article" date="2020" name="Nature">
        <title>Giant virus diversity and host interactions through global metagenomics.</title>
        <authorList>
            <person name="Schulz F."/>
            <person name="Roux S."/>
            <person name="Paez-Espino D."/>
            <person name="Jungbluth S."/>
            <person name="Walsh D.A."/>
            <person name="Denef V.J."/>
            <person name="McMahon K.D."/>
            <person name="Konstantinidis K.T."/>
            <person name="Eloe-Fadrosh E.A."/>
            <person name="Kyrpides N.C."/>
            <person name="Woyke T."/>
        </authorList>
    </citation>
    <scope>NUCLEOTIDE SEQUENCE</scope>
    <source>
        <strain evidence="1">GVMAG-M-3300027708-5</strain>
    </source>
</reference>
<dbReference type="AlphaFoldDB" id="A0A6C0JHU1"/>
<organism evidence="1">
    <name type="scientific">viral metagenome</name>
    <dbReference type="NCBI Taxonomy" id="1070528"/>
    <lineage>
        <taxon>unclassified sequences</taxon>
        <taxon>metagenomes</taxon>
        <taxon>organismal metagenomes</taxon>
    </lineage>
</organism>
<evidence type="ECO:0000313" key="1">
    <source>
        <dbReference type="EMBL" id="QHU04953.1"/>
    </source>
</evidence>
<dbReference type="EMBL" id="MN740405">
    <property type="protein sequence ID" value="QHU04953.1"/>
    <property type="molecule type" value="Genomic_DNA"/>
</dbReference>